<dbReference type="EMBL" id="BJWL01000005">
    <property type="protein sequence ID" value="GFY87723.1"/>
    <property type="molecule type" value="Genomic_DNA"/>
</dbReference>
<dbReference type="OrthoDB" id="429932at2759"/>
<accession>A0A7J0EML1</accession>
<evidence type="ECO:0000313" key="3">
    <source>
        <dbReference type="Proteomes" id="UP000585474"/>
    </source>
</evidence>
<name>A0A7J0EML1_9ERIC</name>
<sequence length="122" mass="13155">MPYGGCTVNVGDVVEIEFQGDESDGRGENHGLGENQGQGENHGRCGYHPRKSEINELILSDKVSTTCLLQQVILTTCLFQQCAHGRPTTVPLVNLEALHKQIAKLGSWNGSPNGLWHGATST</sequence>
<gene>
    <name evidence="2" type="ORF">Acr_05g0013620</name>
</gene>
<dbReference type="Proteomes" id="UP000585474">
    <property type="component" value="Unassembled WGS sequence"/>
</dbReference>
<evidence type="ECO:0000313" key="2">
    <source>
        <dbReference type="EMBL" id="GFY87723.1"/>
    </source>
</evidence>
<evidence type="ECO:0000256" key="1">
    <source>
        <dbReference type="SAM" id="MobiDB-lite"/>
    </source>
</evidence>
<protein>
    <submittedName>
        <fullName evidence="2">MUTL protein homolog 3</fullName>
    </submittedName>
</protein>
<dbReference type="AlphaFoldDB" id="A0A7J0EML1"/>
<proteinExistence type="predicted"/>
<reference evidence="2 3" key="1">
    <citation type="submission" date="2019-07" db="EMBL/GenBank/DDBJ databases">
        <title>De Novo Assembly of kiwifruit Actinidia rufa.</title>
        <authorList>
            <person name="Sugita-Konishi S."/>
            <person name="Sato K."/>
            <person name="Mori E."/>
            <person name="Abe Y."/>
            <person name="Kisaki G."/>
            <person name="Hamano K."/>
            <person name="Suezawa K."/>
            <person name="Otani M."/>
            <person name="Fukuda T."/>
            <person name="Manabe T."/>
            <person name="Gomi K."/>
            <person name="Tabuchi M."/>
            <person name="Akimitsu K."/>
            <person name="Kataoka I."/>
        </authorList>
    </citation>
    <scope>NUCLEOTIDE SEQUENCE [LARGE SCALE GENOMIC DNA]</scope>
    <source>
        <strain evidence="3">cv. Fuchu</strain>
    </source>
</reference>
<keyword evidence="3" id="KW-1185">Reference proteome</keyword>
<comment type="caution">
    <text evidence="2">The sequence shown here is derived from an EMBL/GenBank/DDBJ whole genome shotgun (WGS) entry which is preliminary data.</text>
</comment>
<feature type="region of interest" description="Disordered" evidence="1">
    <location>
        <begin position="20"/>
        <end position="46"/>
    </location>
</feature>
<organism evidence="2 3">
    <name type="scientific">Actinidia rufa</name>
    <dbReference type="NCBI Taxonomy" id="165716"/>
    <lineage>
        <taxon>Eukaryota</taxon>
        <taxon>Viridiplantae</taxon>
        <taxon>Streptophyta</taxon>
        <taxon>Embryophyta</taxon>
        <taxon>Tracheophyta</taxon>
        <taxon>Spermatophyta</taxon>
        <taxon>Magnoliopsida</taxon>
        <taxon>eudicotyledons</taxon>
        <taxon>Gunneridae</taxon>
        <taxon>Pentapetalae</taxon>
        <taxon>asterids</taxon>
        <taxon>Ericales</taxon>
        <taxon>Actinidiaceae</taxon>
        <taxon>Actinidia</taxon>
    </lineage>
</organism>